<dbReference type="Pfam" id="PF10727">
    <property type="entry name" value="Rossmann-like"/>
    <property type="match status" value="1"/>
</dbReference>
<feature type="domain" description="DUF2520" evidence="2">
    <location>
        <begin position="136"/>
        <end position="260"/>
    </location>
</feature>
<protein>
    <submittedName>
        <fullName evidence="3">DUF2520 domain-containing protein</fullName>
    </submittedName>
</protein>
<dbReference type="InterPro" id="IPR036291">
    <property type="entry name" value="NAD(P)-bd_dom_sf"/>
</dbReference>
<dbReference type="RefSeq" id="WP_143096675.1">
    <property type="nucleotide sequence ID" value="NZ_VTVE01000004.1"/>
</dbReference>
<evidence type="ECO:0000313" key="4">
    <source>
        <dbReference type="Proteomes" id="UP000473091"/>
    </source>
</evidence>
<dbReference type="PANTHER" id="PTHR40459">
    <property type="entry name" value="CONSERVED HYPOTHETICAL ALANINE AND LEUCINE RICH PROTEIN"/>
    <property type="match status" value="1"/>
</dbReference>
<name>A0A6M0LK43_PSEXY</name>
<dbReference type="EMBL" id="VTVE01000004">
    <property type="protein sequence ID" value="NEX02520.1"/>
    <property type="molecule type" value="Genomic_DNA"/>
</dbReference>
<dbReference type="InterPro" id="IPR008927">
    <property type="entry name" value="6-PGluconate_DH-like_C_sf"/>
</dbReference>
<dbReference type="Gene3D" id="1.10.1040.20">
    <property type="entry name" value="ProC-like, C-terminal domain"/>
    <property type="match status" value="1"/>
</dbReference>
<accession>A0A6M0LK43</accession>
<reference evidence="3 4" key="1">
    <citation type="submission" date="2019-09" db="EMBL/GenBank/DDBJ databases">
        <authorList>
            <person name="Pidcock S.E."/>
            <person name="Huws S.A."/>
        </authorList>
    </citation>
    <scope>NUCLEOTIDE SEQUENCE [LARGE SCALE GENOMIC DNA]</scope>
    <source>
        <strain evidence="3 4">MZ8</strain>
    </source>
</reference>
<dbReference type="InterPro" id="IPR018931">
    <property type="entry name" value="DUF2520"/>
</dbReference>
<reference evidence="3 4" key="2">
    <citation type="submission" date="2020-03" db="EMBL/GenBank/DDBJ databases">
        <title>Investigating the evolutionary divergence of the Butyrivibrio group.</title>
        <authorList>
            <person name="Skvortsov T."/>
            <person name="Santos F.G."/>
            <person name="Ting K.S."/>
            <person name="Creevey C.J."/>
        </authorList>
    </citation>
    <scope>NUCLEOTIDE SEQUENCE [LARGE SCALE GENOMIC DNA]</scope>
    <source>
        <strain evidence="3 4">MZ8</strain>
    </source>
</reference>
<organism evidence="3 4">
    <name type="scientific">Pseudobutyrivibrio xylanivorans</name>
    <dbReference type="NCBI Taxonomy" id="185007"/>
    <lineage>
        <taxon>Bacteria</taxon>
        <taxon>Bacillati</taxon>
        <taxon>Bacillota</taxon>
        <taxon>Clostridia</taxon>
        <taxon>Lachnospirales</taxon>
        <taxon>Lachnospiraceae</taxon>
        <taxon>Pseudobutyrivibrio</taxon>
    </lineage>
</organism>
<dbReference type="PANTHER" id="PTHR40459:SF1">
    <property type="entry name" value="CONSERVED HYPOTHETICAL ALANINE AND LEUCINE RICH PROTEIN"/>
    <property type="match status" value="1"/>
</dbReference>
<dbReference type="AlphaFoldDB" id="A0A6M0LK43"/>
<dbReference type="InterPro" id="IPR019665">
    <property type="entry name" value="OxRdtase/DH_put_Rossmann_dom"/>
</dbReference>
<feature type="domain" description="Putative oxidoreductase/dehydrogenase Rossmann-like" evidence="1">
    <location>
        <begin position="4"/>
        <end position="118"/>
    </location>
</feature>
<proteinExistence type="predicted"/>
<dbReference type="Pfam" id="PF10728">
    <property type="entry name" value="DUF2520"/>
    <property type="match status" value="1"/>
</dbReference>
<sequence length="283" mass="31054">MLPLKVGFVGAGKVGYSLGKLFNDCQHNLLGYYSRHSSSAIDAADFTKSTYFQDLETLIKDSDAVFITVPDDAISIVWEQIKHMSITGKMICHCSGSLSSEIFKDIEETGAFGFSVHPLLAVSDRYKSYQELPKALFTIEGNEKHIDEIEGLLKSCNLSTARISAAMKTRYHGAAVFASNLVVGLIQSAQEELRICGFSDEQVADAITPLIVGNVNKVLSVGTKDALTGPIERNDVGTVKKHLNTFEGNNHDVYRILSRKALEIAMDKHPDSDYKAMEQLLSS</sequence>
<evidence type="ECO:0000259" key="2">
    <source>
        <dbReference type="Pfam" id="PF10728"/>
    </source>
</evidence>
<evidence type="ECO:0000313" key="3">
    <source>
        <dbReference type="EMBL" id="NEX02520.1"/>
    </source>
</evidence>
<evidence type="ECO:0000259" key="1">
    <source>
        <dbReference type="Pfam" id="PF10727"/>
    </source>
</evidence>
<gene>
    <name evidence="3" type="ORF">F0Q01_11580</name>
</gene>
<dbReference type="Gene3D" id="3.40.50.720">
    <property type="entry name" value="NAD(P)-binding Rossmann-like Domain"/>
    <property type="match status" value="1"/>
</dbReference>
<dbReference type="Proteomes" id="UP000473091">
    <property type="component" value="Unassembled WGS sequence"/>
</dbReference>
<dbReference type="SUPFAM" id="SSF51735">
    <property type="entry name" value="NAD(P)-binding Rossmann-fold domains"/>
    <property type="match status" value="1"/>
</dbReference>
<dbReference type="InterPro" id="IPR037108">
    <property type="entry name" value="TM1727-like_C_sf"/>
</dbReference>
<dbReference type="SUPFAM" id="SSF48179">
    <property type="entry name" value="6-phosphogluconate dehydrogenase C-terminal domain-like"/>
    <property type="match status" value="1"/>
</dbReference>
<comment type="caution">
    <text evidence="3">The sequence shown here is derived from an EMBL/GenBank/DDBJ whole genome shotgun (WGS) entry which is preliminary data.</text>
</comment>